<reference evidence="1 2" key="1">
    <citation type="submission" date="2013-12" db="EMBL/GenBank/DDBJ databases">
        <title>Draft genome of the parsitic nematode Ancylostoma duodenale.</title>
        <authorList>
            <person name="Mitreva M."/>
        </authorList>
    </citation>
    <scope>NUCLEOTIDE SEQUENCE [LARGE SCALE GENOMIC DNA]</scope>
    <source>
        <strain evidence="1 2">Zhejiang</strain>
    </source>
</reference>
<name>A0A0C2GBW4_9BILA</name>
<dbReference type="Gene3D" id="3.40.50.300">
    <property type="entry name" value="P-loop containing nucleotide triphosphate hydrolases"/>
    <property type="match status" value="1"/>
</dbReference>
<accession>A0A0C2GBW4</accession>
<dbReference type="EMBL" id="KN733011">
    <property type="protein sequence ID" value="KIH58535.1"/>
    <property type="molecule type" value="Genomic_DNA"/>
</dbReference>
<sequence length="216" mass="24319">MASTNAAVAQFAQTLLSLTVYRHLNVLRFVSDAAAQENLTPTPVDMNQILMSLGDEFDAELTDDEKALCRKFKAGRSVRERYIEKPDLALDMSEEDKEELSIAERNVPNMVQKMMRLMYQFRFPDIVCITTASLLNTLATPGGALTDTDSTDDTEEIEDSQYLYQVLIGDEGSQIPEPALVAVSNRLPLAQQMYIGDVYQLEPHATRRLPRMEHVE</sequence>
<dbReference type="InterPro" id="IPR027417">
    <property type="entry name" value="P-loop_NTPase"/>
</dbReference>
<protein>
    <recommendedName>
        <fullName evidence="3">DNA2/NAM7 helicase helicase domain-containing protein</fullName>
    </recommendedName>
</protein>
<organism evidence="1 2">
    <name type="scientific">Ancylostoma duodenale</name>
    <dbReference type="NCBI Taxonomy" id="51022"/>
    <lineage>
        <taxon>Eukaryota</taxon>
        <taxon>Metazoa</taxon>
        <taxon>Ecdysozoa</taxon>
        <taxon>Nematoda</taxon>
        <taxon>Chromadorea</taxon>
        <taxon>Rhabditida</taxon>
        <taxon>Rhabditina</taxon>
        <taxon>Rhabditomorpha</taxon>
        <taxon>Strongyloidea</taxon>
        <taxon>Ancylostomatidae</taxon>
        <taxon>Ancylostomatinae</taxon>
        <taxon>Ancylostoma</taxon>
    </lineage>
</organism>
<dbReference type="OrthoDB" id="5863679at2759"/>
<evidence type="ECO:0000313" key="2">
    <source>
        <dbReference type="Proteomes" id="UP000054047"/>
    </source>
</evidence>
<dbReference type="Proteomes" id="UP000054047">
    <property type="component" value="Unassembled WGS sequence"/>
</dbReference>
<evidence type="ECO:0000313" key="1">
    <source>
        <dbReference type="EMBL" id="KIH58535.1"/>
    </source>
</evidence>
<gene>
    <name evidence="1" type="ORF">ANCDUO_11258</name>
</gene>
<keyword evidence="2" id="KW-1185">Reference proteome</keyword>
<evidence type="ECO:0008006" key="3">
    <source>
        <dbReference type="Google" id="ProtNLM"/>
    </source>
</evidence>
<proteinExistence type="predicted"/>
<dbReference type="AlphaFoldDB" id="A0A0C2GBW4"/>